<dbReference type="Proteomes" id="UP000001876">
    <property type="component" value="Unassembled WGS sequence"/>
</dbReference>
<dbReference type="SUPFAM" id="SSF53335">
    <property type="entry name" value="S-adenosyl-L-methionine-dependent methyltransferases"/>
    <property type="match status" value="1"/>
</dbReference>
<dbReference type="STRING" id="564608.C1MLR0"/>
<dbReference type="EMBL" id="GG663736">
    <property type="protein sequence ID" value="EEH59988.1"/>
    <property type="molecule type" value="Genomic_DNA"/>
</dbReference>
<keyword evidence="7 9" id="KW-0694">RNA-binding</keyword>
<keyword evidence="4 9" id="KW-0808">Transferase</keyword>
<dbReference type="PROSITE" id="PS51625">
    <property type="entry name" value="SAM_MT_TRMB"/>
    <property type="match status" value="1"/>
</dbReference>
<evidence type="ECO:0000313" key="10">
    <source>
        <dbReference type="EMBL" id="EEH59988.1"/>
    </source>
</evidence>
<comment type="subcellular location">
    <subcellularLocation>
        <location evidence="9">Nucleus</location>
    </subcellularLocation>
</comment>
<feature type="binding site" evidence="9">
    <location>
        <begin position="129"/>
        <end position="130"/>
    </location>
    <ligand>
        <name>S-adenosyl-L-methionine</name>
        <dbReference type="ChEBI" id="CHEBI:59789"/>
    </ligand>
</feature>
<dbReference type="Gene3D" id="3.40.50.150">
    <property type="entry name" value="Vaccinia Virus protein VP39"/>
    <property type="match status" value="1"/>
</dbReference>
<dbReference type="Pfam" id="PF02390">
    <property type="entry name" value="Methyltransf_4"/>
    <property type="match status" value="1"/>
</dbReference>
<evidence type="ECO:0000256" key="9">
    <source>
        <dbReference type="HAMAP-Rule" id="MF_03055"/>
    </source>
</evidence>
<dbReference type="UniPathway" id="UPA00989"/>
<dbReference type="AlphaFoldDB" id="C1MLR0"/>
<dbReference type="KEGG" id="mpp:MICPUCDRAFT_65187"/>
<dbReference type="OrthoDB" id="47276at2759"/>
<evidence type="ECO:0000256" key="3">
    <source>
        <dbReference type="ARBA" id="ARBA00022603"/>
    </source>
</evidence>
<feature type="active site" evidence="9">
    <location>
        <position position="152"/>
    </location>
</feature>
<evidence type="ECO:0000256" key="6">
    <source>
        <dbReference type="ARBA" id="ARBA00022694"/>
    </source>
</evidence>
<keyword evidence="3 9" id="KW-0489">Methyltransferase</keyword>
<comment type="similarity">
    <text evidence="9">Belongs to the class I-like SAM-binding methyltransferase superfamily. TrmB family.</text>
</comment>
<comment type="function">
    <text evidence="9">Catalyzes the formation of N(7)-methylguanine at position 46 (m7G46) in tRNA.</text>
</comment>
<evidence type="ECO:0000256" key="1">
    <source>
        <dbReference type="ARBA" id="ARBA00000142"/>
    </source>
</evidence>
<comment type="pathway">
    <text evidence="9">tRNA modification; N(7)-methylguanine-tRNA biosynthesis.</text>
</comment>
<feature type="binding site" evidence="9">
    <location>
        <position position="73"/>
    </location>
    <ligand>
        <name>S-adenosyl-L-methionine</name>
        <dbReference type="ChEBI" id="CHEBI:59789"/>
    </ligand>
</feature>
<reference evidence="10 11" key="1">
    <citation type="journal article" date="2009" name="Science">
        <title>Green evolution and dynamic adaptations revealed by genomes of the marine picoeukaryotes Micromonas.</title>
        <authorList>
            <person name="Worden A.Z."/>
            <person name="Lee J.H."/>
            <person name="Mock T."/>
            <person name="Rouze P."/>
            <person name="Simmons M.P."/>
            <person name="Aerts A.L."/>
            <person name="Allen A.E."/>
            <person name="Cuvelier M.L."/>
            <person name="Derelle E."/>
            <person name="Everett M.V."/>
            <person name="Foulon E."/>
            <person name="Grimwood J."/>
            <person name="Gundlach H."/>
            <person name="Henrissat B."/>
            <person name="Napoli C."/>
            <person name="McDonald S.M."/>
            <person name="Parker M.S."/>
            <person name="Rombauts S."/>
            <person name="Salamov A."/>
            <person name="Von Dassow P."/>
            <person name="Badger J.H."/>
            <person name="Coutinho P.M."/>
            <person name="Demir E."/>
            <person name="Dubchak I."/>
            <person name="Gentemann C."/>
            <person name="Eikrem W."/>
            <person name="Gready J.E."/>
            <person name="John U."/>
            <person name="Lanier W."/>
            <person name="Lindquist E.A."/>
            <person name="Lucas S."/>
            <person name="Mayer K.F."/>
            <person name="Moreau H."/>
            <person name="Not F."/>
            <person name="Otillar R."/>
            <person name="Panaud O."/>
            <person name="Pangilinan J."/>
            <person name="Paulsen I."/>
            <person name="Piegu B."/>
            <person name="Poliakov A."/>
            <person name="Robbens S."/>
            <person name="Schmutz J."/>
            <person name="Toulza E."/>
            <person name="Wyss T."/>
            <person name="Zelensky A."/>
            <person name="Zhou K."/>
            <person name="Armbrust E.V."/>
            <person name="Bhattacharya D."/>
            <person name="Goodenough U.W."/>
            <person name="Van de Peer Y."/>
            <person name="Grigoriev I.V."/>
        </authorList>
    </citation>
    <scope>NUCLEOTIDE SEQUENCE [LARGE SCALE GENOMIC DNA]</scope>
    <source>
        <strain evidence="10 11">CCMP1545</strain>
    </source>
</reference>
<dbReference type="GeneID" id="9681817"/>
<proteinExistence type="inferred from homology"/>
<organism evidence="11">
    <name type="scientific">Micromonas pusilla (strain CCMP1545)</name>
    <name type="common">Picoplanktonic green alga</name>
    <dbReference type="NCBI Taxonomy" id="564608"/>
    <lineage>
        <taxon>Eukaryota</taxon>
        <taxon>Viridiplantae</taxon>
        <taxon>Chlorophyta</taxon>
        <taxon>Mamiellophyceae</taxon>
        <taxon>Mamiellales</taxon>
        <taxon>Mamiellaceae</taxon>
        <taxon>Micromonas</taxon>
    </lineage>
</organism>
<dbReference type="InterPro" id="IPR025763">
    <property type="entry name" value="Trm8_euk"/>
</dbReference>
<evidence type="ECO:0000313" key="11">
    <source>
        <dbReference type="Proteomes" id="UP000001876"/>
    </source>
</evidence>
<dbReference type="eggNOG" id="KOG3115">
    <property type="taxonomic scope" value="Eukaryota"/>
</dbReference>
<dbReference type="PANTHER" id="PTHR23417">
    <property type="entry name" value="3-DEOXY-D-MANNO-OCTULOSONIC-ACID TRANSFERASE/TRNA GUANINE-N 7 - -METHYLTRANSFERASE"/>
    <property type="match status" value="1"/>
</dbReference>
<dbReference type="GO" id="GO:0005634">
    <property type="term" value="C:nucleus"/>
    <property type="evidence" value="ECO:0007669"/>
    <property type="project" value="UniProtKB-SubCell"/>
</dbReference>
<dbReference type="GO" id="GO:0043527">
    <property type="term" value="C:tRNA methyltransferase complex"/>
    <property type="evidence" value="ECO:0007669"/>
    <property type="project" value="TreeGrafter"/>
</dbReference>
<keyword evidence="8 9" id="KW-0539">Nucleus</keyword>
<accession>C1MLR0</accession>
<comment type="catalytic activity">
    <reaction evidence="1 9">
        <text>guanosine(46) in tRNA + S-adenosyl-L-methionine = N(7)-methylguanosine(46) in tRNA + S-adenosyl-L-homocysteine</text>
        <dbReference type="Rhea" id="RHEA:42708"/>
        <dbReference type="Rhea" id="RHEA-COMP:10188"/>
        <dbReference type="Rhea" id="RHEA-COMP:10189"/>
        <dbReference type="ChEBI" id="CHEBI:57856"/>
        <dbReference type="ChEBI" id="CHEBI:59789"/>
        <dbReference type="ChEBI" id="CHEBI:74269"/>
        <dbReference type="ChEBI" id="CHEBI:74480"/>
        <dbReference type="EC" id="2.1.1.33"/>
    </reaction>
</comment>
<gene>
    <name evidence="10" type="ORF">MICPUCDRAFT_65187</name>
</gene>
<dbReference type="EC" id="2.1.1.33" evidence="9"/>
<dbReference type="HAMAP" id="MF_03055">
    <property type="entry name" value="tRNA_methyltr_TrmB_euk"/>
    <property type="match status" value="1"/>
</dbReference>
<feature type="binding site" evidence="9">
    <location>
        <position position="149"/>
    </location>
    <ligand>
        <name>S-adenosyl-L-methionine</name>
        <dbReference type="ChEBI" id="CHEBI:59789"/>
    </ligand>
</feature>
<protein>
    <recommendedName>
        <fullName evidence="9">tRNA (guanine-N(7)-)-methyltransferase</fullName>
        <ecNumber evidence="9">2.1.1.33</ecNumber>
    </recommendedName>
    <alternativeName>
        <fullName evidence="9">tRNA (guanine(46)-N(7))-methyltransferase</fullName>
    </alternativeName>
    <alternativeName>
        <fullName evidence="9">tRNA(m7G46)-methyltransferase</fullName>
    </alternativeName>
</protein>
<sequence>MQDNAAVNNQDNALPRKKFYRARAHCNPLSDSHIPTPIKPQEYKWEREYREFLSASIHANSAEKPLVQFADVGCGFGGLLIRLAQLFPRNLVVGFEIRDKVSQFVRRRCLALRQEQPGRYDNISCVRSNTMKNLANFMRKGQLTKLFFLFPDPHFKVANHRRRIIQSSLLAEFAYTLAIGGRVYTVTDVAELASWMTAKINSQPCFERVSTEDLEEDPVVPLLISSTEEGRKVERNHGCTRHQHDCNSLQIGAGLIQLFGVVACTVSSAFPATLHIFHLDERWKIHQELTSQRLWNHFFLSIFALHPAQRHTRSKCLRIRARRECYWTHFHWQKSTLKHDHTFLPGP</sequence>
<dbReference type="InterPro" id="IPR029063">
    <property type="entry name" value="SAM-dependent_MTases_sf"/>
</dbReference>
<dbReference type="GO" id="GO:0008176">
    <property type="term" value="F:tRNA (guanine(46)-N7)-methyltransferase activity"/>
    <property type="evidence" value="ECO:0007669"/>
    <property type="project" value="UniProtKB-UniRule"/>
</dbReference>
<dbReference type="GO" id="GO:0000049">
    <property type="term" value="F:tRNA binding"/>
    <property type="evidence" value="ECO:0007669"/>
    <property type="project" value="UniProtKB-UniRule"/>
</dbReference>
<keyword evidence="6 9" id="KW-0819">tRNA processing</keyword>
<evidence type="ECO:0000256" key="4">
    <source>
        <dbReference type="ARBA" id="ARBA00022679"/>
    </source>
</evidence>
<dbReference type="OMA" id="LNVMKFG"/>
<dbReference type="PANTHER" id="PTHR23417:SF16">
    <property type="entry name" value="TRNA (GUANINE-N(7)-)-METHYLTRANSFERASE"/>
    <property type="match status" value="1"/>
</dbReference>
<feature type="binding site" evidence="9">
    <location>
        <begin position="227"/>
        <end position="229"/>
    </location>
    <ligand>
        <name>S-adenosyl-L-methionine</name>
        <dbReference type="ChEBI" id="CHEBI:59789"/>
    </ligand>
</feature>
<evidence type="ECO:0000256" key="5">
    <source>
        <dbReference type="ARBA" id="ARBA00022691"/>
    </source>
</evidence>
<evidence type="ECO:0000256" key="8">
    <source>
        <dbReference type="ARBA" id="ARBA00023242"/>
    </source>
</evidence>
<evidence type="ECO:0000256" key="2">
    <source>
        <dbReference type="ARBA" id="ARBA00022555"/>
    </source>
</evidence>
<keyword evidence="2 9" id="KW-0820">tRNA-binding</keyword>
<dbReference type="CDD" id="cd02440">
    <property type="entry name" value="AdoMet_MTases"/>
    <property type="match status" value="1"/>
</dbReference>
<dbReference type="RefSeq" id="XP_003056612.1">
    <property type="nucleotide sequence ID" value="XM_003056566.1"/>
</dbReference>
<keyword evidence="11" id="KW-1185">Reference proteome</keyword>
<evidence type="ECO:0000256" key="7">
    <source>
        <dbReference type="ARBA" id="ARBA00022884"/>
    </source>
</evidence>
<name>C1MLR0_MICPC</name>
<feature type="binding site" evidence="9">
    <location>
        <begin position="96"/>
        <end position="97"/>
    </location>
    <ligand>
        <name>S-adenosyl-L-methionine</name>
        <dbReference type="ChEBI" id="CHEBI:59789"/>
    </ligand>
</feature>
<dbReference type="InterPro" id="IPR003358">
    <property type="entry name" value="tRNA_(Gua-N-7)_MeTrfase_Trmb"/>
</dbReference>
<keyword evidence="5 9" id="KW-0949">S-adenosyl-L-methionine</keyword>